<dbReference type="EMBL" id="BOSM01000014">
    <property type="protein sequence ID" value="GIP61153.1"/>
    <property type="molecule type" value="Genomic_DNA"/>
</dbReference>
<reference evidence="1 2" key="1">
    <citation type="submission" date="2021-03" db="EMBL/GenBank/DDBJ databases">
        <title>Antimicrobial resistance genes in bacteria isolated from Japanese honey, and their potential for conferring macrolide and lincosamide resistance in the American foulbrood pathogen Paenibacillus larvae.</title>
        <authorList>
            <person name="Okamoto M."/>
            <person name="Kumagai M."/>
            <person name="Kanamori H."/>
            <person name="Takamatsu D."/>
        </authorList>
    </citation>
    <scope>NUCLEOTIDE SEQUENCE [LARGE SCALE GENOMIC DNA]</scope>
    <source>
        <strain evidence="1 2">J15TS10</strain>
    </source>
</reference>
<keyword evidence="2" id="KW-1185">Reference proteome</keyword>
<gene>
    <name evidence="1" type="ORF">J15TS10_49670</name>
</gene>
<name>A0ABQ4MYZ6_9BACL</name>
<evidence type="ECO:0000313" key="2">
    <source>
        <dbReference type="Proteomes" id="UP000681290"/>
    </source>
</evidence>
<sequence>MTAELPTEPNLSDLLNQFEVINGPEKFGPEGLSILITLWRFSSKLGWRQAFQVKNPDLQAKTGIKSRTTLNTHRSRLVDAGLISYTPPKRGGSNGDYVIYFDLINRSNLDHKVNSREIEHEAVQILNHYDEHPVQRLNHLQLVSGGVVQNLNHSVQKLDNFHAQPVQKANHFDIFELKAVQKLNPILKDIITNKISNNNKIFTVQKLNQILAEYSSLHNSPLERLRENELHAMINFLQEGMDADFIIQVMHEVYLKYSDKTLIQSFCYYEAAISNAWEKQLKASEGDLLQSQQLEKLKRMAREVSEKHGEK</sequence>
<dbReference type="Proteomes" id="UP000681290">
    <property type="component" value="Unassembled WGS sequence"/>
</dbReference>
<evidence type="ECO:0008006" key="3">
    <source>
        <dbReference type="Google" id="ProtNLM"/>
    </source>
</evidence>
<evidence type="ECO:0000313" key="1">
    <source>
        <dbReference type="EMBL" id="GIP61153.1"/>
    </source>
</evidence>
<protein>
    <recommendedName>
        <fullName evidence="3">DnaD domain-containing protein</fullName>
    </recommendedName>
</protein>
<dbReference type="RefSeq" id="WP_213595265.1">
    <property type="nucleotide sequence ID" value="NZ_BOSM01000014.1"/>
</dbReference>
<comment type="caution">
    <text evidence="1">The sequence shown here is derived from an EMBL/GenBank/DDBJ whole genome shotgun (WGS) entry which is preliminary data.</text>
</comment>
<organism evidence="1 2">
    <name type="scientific">Paenibacillus woosongensis</name>
    <dbReference type="NCBI Taxonomy" id="307580"/>
    <lineage>
        <taxon>Bacteria</taxon>
        <taxon>Bacillati</taxon>
        <taxon>Bacillota</taxon>
        <taxon>Bacilli</taxon>
        <taxon>Bacillales</taxon>
        <taxon>Paenibacillaceae</taxon>
        <taxon>Paenibacillus</taxon>
    </lineage>
</organism>
<proteinExistence type="predicted"/>
<accession>A0ABQ4MYZ6</accession>